<dbReference type="Gramene" id="KCW59870">
    <property type="protein sequence ID" value="KCW59870"/>
    <property type="gene ID" value="EUGRSUZ_H02607"/>
</dbReference>
<feature type="chain" id="PRO_5001573006" evidence="2">
    <location>
        <begin position="22"/>
        <end position="184"/>
    </location>
</feature>
<keyword evidence="2" id="KW-0732">Signal</keyword>
<sequence length="184" mass="21137">MQALWPTLVLFSECFITETTGCRCFWKFLLSHCTNLFIYMHKDPDSQNKVDLFRKNRKKGFSSQKQDSNFFRSPASPVPQTIRSIRHTVIFLRFPSASISRARRNISAFSEFRTHARTQRRSRTAKRSETRSREEGGSTGSGETLPVADPDEENNTSDLVKRSTEEWTDAYLDRSIDSIGVPSC</sequence>
<dbReference type="InParanoid" id="A0A059B2I7"/>
<dbReference type="AlphaFoldDB" id="A0A059B2I7"/>
<reference evidence="3" key="1">
    <citation type="submission" date="2013-07" db="EMBL/GenBank/DDBJ databases">
        <title>The genome of Eucalyptus grandis.</title>
        <authorList>
            <person name="Schmutz J."/>
            <person name="Hayes R."/>
            <person name="Myburg A."/>
            <person name="Tuskan G."/>
            <person name="Grattapaglia D."/>
            <person name="Rokhsar D.S."/>
        </authorList>
    </citation>
    <scope>NUCLEOTIDE SEQUENCE</scope>
    <source>
        <tissue evidence="3">Leaf extractions</tissue>
    </source>
</reference>
<accession>A0A059B2I7</accession>
<organism evidence="3">
    <name type="scientific">Eucalyptus grandis</name>
    <name type="common">Flooded gum</name>
    <dbReference type="NCBI Taxonomy" id="71139"/>
    <lineage>
        <taxon>Eukaryota</taxon>
        <taxon>Viridiplantae</taxon>
        <taxon>Streptophyta</taxon>
        <taxon>Embryophyta</taxon>
        <taxon>Tracheophyta</taxon>
        <taxon>Spermatophyta</taxon>
        <taxon>Magnoliopsida</taxon>
        <taxon>eudicotyledons</taxon>
        <taxon>Gunneridae</taxon>
        <taxon>Pentapetalae</taxon>
        <taxon>rosids</taxon>
        <taxon>malvids</taxon>
        <taxon>Myrtales</taxon>
        <taxon>Myrtaceae</taxon>
        <taxon>Myrtoideae</taxon>
        <taxon>Eucalypteae</taxon>
        <taxon>Eucalyptus</taxon>
    </lineage>
</organism>
<evidence type="ECO:0000256" key="2">
    <source>
        <dbReference type="SAM" id="SignalP"/>
    </source>
</evidence>
<feature type="compositionally biased region" description="Basic and acidic residues" evidence="1">
    <location>
        <begin position="126"/>
        <end position="136"/>
    </location>
</feature>
<feature type="signal peptide" evidence="2">
    <location>
        <begin position="1"/>
        <end position="21"/>
    </location>
</feature>
<feature type="compositionally biased region" description="Basic residues" evidence="1">
    <location>
        <begin position="115"/>
        <end position="125"/>
    </location>
</feature>
<name>A0A059B2I7_EUCGR</name>
<feature type="region of interest" description="Disordered" evidence="1">
    <location>
        <begin position="113"/>
        <end position="164"/>
    </location>
</feature>
<evidence type="ECO:0000313" key="3">
    <source>
        <dbReference type="EMBL" id="KCW59870.1"/>
    </source>
</evidence>
<protein>
    <submittedName>
        <fullName evidence="3">Uncharacterized protein</fullName>
    </submittedName>
</protein>
<evidence type="ECO:0000256" key="1">
    <source>
        <dbReference type="SAM" id="MobiDB-lite"/>
    </source>
</evidence>
<proteinExistence type="predicted"/>
<dbReference type="EMBL" id="KK198760">
    <property type="protein sequence ID" value="KCW59870.1"/>
    <property type="molecule type" value="Genomic_DNA"/>
</dbReference>
<gene>
    <name evidence="3" type="ORF">EUGRSUZ_H02607</name>
</gene>